<dbReference type="Proteomes" id="UP000276133">
    <property type="component" value="Unassembled WGS sequence"/>
</dbReference>
<dbReference type="InterPro" id="IPR005515">
    <property type="entry name" value="VOMI"/>
</dbReference>
<dbReference type="PANTHER" id="PTHR18841:SF0">
    <property type="entry name" value="VITELLINE MEMBRANE OUTER LAYER 1 HOMOLOG A-RELATED"/>
    <property type="match status" value="1"/>
</dbReference>
<evidence type="ECO:0000313" key="3">
    <source>
        <dbReference type="Proteomes" id="UP000276133"/>
    </source>
</evidence>
<dbReference type="SUPFAM" id="SSF51092">
    <property type="entry name" value="Vitelline membrane outer protein-I (VMO-I)"/>
    <property type="match status" value="1"/>
</dbReference>
<dbReference type="Gene3D" id="2.100.10.20">
    <property type="entry name" value="Vitelline membrane outer layer protein I (VOMI)"/>
    <property type="match status" value="1"/>
</dbReference>
<dbReference type="GO" id="GO:0005615">
    <property type="term" value="C:extracellular space"/>
    <property type="evidence" value="ECO:0007669"/>
    <property type="project" value="TreeGrafter"/>
</dbReference>
<dbReference type="InterPro" id="IPR036706">
    <property type="entry name" value="VOMI_sf"/>
</dbReference>
<protein>
    <submittedName>
        <fullName evidence="2">Vitelline membrane outer layer 1-like</fullName>
    </submittedName>
</protein>
<organism evidence="2 3">
    <name type="scientific">Brachionus plicatilis</name>
    <name type="common">Marine rotifer</name>
    <name type="synonym">Brachionus muelleri</name>
    <dbReference type="NCBI Taxonomy" id="10195"/>
    <lineage>
        <taxon>Eukaryota</taxon>
        <taxon>Metazoa</taxon>
        <taxon>Spiralia</taxon>
        <taxon>Gnathifera</taxon>
        <taxon>Rotifera</taxon>
        <taxon>Eurotatoria</taxon>
        <taxon>Monogononta</taxon>
        <taxon>Pseudotrocha</taxon>
        <taxon>Ploima</taxon>
        <taxon>Brachionidae</taxon>
        <taxon>Brachionus</taxon>
    </lineage>
</organism>
<comment type="caution">
    <text evidence="2">The sequence shown here is derived from an EMBL/GenBank/DDBJ whole genome shotgun (WGS) entry which is preliminary data.</text>
</comment>
<dbReference type="PANTHER" id="PTHR18841">
    <property type="entry name" value="VITELLINE MEMBRANE OUTER LAYER PROTEIN I-RELATED"/>
    <property type="match status" value="1"/>
</dbReference>
<keyword evidence="3" id="KW-1185">Reference proteome</keyword>
<evidence type="ECO:0000256" key="1">
    <source>
        <dbReference type="SAM" id="SignalP"/>
    </source>
</evidence>
<gene>
    <name evidence="2" type="ORF">BpHYR1_040073</name>
</gene>
<dbReference type="CDD" id="cd00220">
    <property type="entry name" value="VMO-I"/>
    <property type="match status" value="1"/>
</dbReference>
<name>A0A3M7RCU5_BRAPC</name>
<dbReference type="Pfam" id="PF03762">
    <property type="entry name" value="VOMI"/>
    <property type="match status" value="1"/>
</dbReference>
<evidence type="ECO:0000313" key="2">
    <source>
        <dbReference type="EMBL" id="RNA21386.1"/>
    </source>
</evidence>
<reference evidence="2 3" key="1">
    <citation type="journal article" date="2018" name="Sci. Rep.">
        <title>Genomic signatures of local adaptation to the degree of environmental predictability in rotifers.</title>
        <authorList>
            <person name="Franch-Gras L."/>
            <person name="Hahn C."/>
            <person name="Garcia-Roger E.M."/>
            <person name="Carmona M.J."/>
            <person name="Serra M."/>
            <person name="Gomez A."/>
        </authorList>
    </citation>
    <scope>NUCLEOTIDE SEQUENCE [LARGE SCALE GENOMIC DNA]</scope>
    <source>
        <strain evidence="2">HYR1</strain>
    </source>
</reference>
<feature type="signal peptide" evidence="1">
    <location>
        <begin position="1"/>
        <end position="20"/>
    </location>
</feature>
<dbReference type="OrthoDB" id="6344411at2759"/>
<dbReference type="EMBL" id="REGN01003670">
    <property type="protein sequence ID" value="RNA21386.1"/>
    <property type="molecule type" value="Genomic_DNA"/>
</dbReference>
<dbReference type="AlphaFoldDB" id="A0A3M7RCU5"/>
<dbReference type="STRING" id="10195.A0A3M7RCU5"/>
<sequence>MFKVSFWIIYLVFFINRNDCRLIDVIKSQPLVNWGNWGPTESCSPGHFAVGFRSKVEPSIGRGDDTAMNGIELICNDQKKISSLVGPWGNWAESFSICPNGKFLTGFEMRMERSQGKGDDTATNAIRMICEDFNILKSKESSWGEWSMVNLCPAKFFICGLKTQVEPSQGKGDDTSLNNIIFYCCYDVPS</sequence>
<keyword evidence="1" id="KW-0732">Signal</keyword>
<accession>A0A3M7RCU5</accession>
<proteinExistence type="predicted"/>
<feature type="chain" id="PRO_5018204732" evidence="1">
    <location>
        <begin position="21"/>
        <end position="190"/>
    </location>
</feature>